<gene>
    <name evidence="1" type="ORF">BDP55DRAFT_57551</name>
</gene>
<reference evidence="1" key="1">
    <citation type="submission" date="2021-06" db="EMBL/GenBank/DDBJ databases">
        <title>Comparative genomics, transcriptomics and evolutionary studies reveal genomic signatures of adaptation to plant cell wall in hemibiotrophic fungi.</title>
        <authorList>
            <consortium name="DOE Joint Genome Institute"/>
            <person name="Baroncelli R."/>
            <person name="Diaz J.F."/>
            <person name="Benocci T."/>
            <person name="Peng M."/>
            <person name="Battaglia E."/>
            <person name="Haridas S."/>
            <person name="Andreopoulos W."/>
            <person name="Labutti K."/>
            <person name="Pangilinan J."/>
            <person name="Floch G.L."/>
            <person name="Makela M.R."/>
            <person name="Henrissat B."/>
            <person name="Grigoriev I.V."/>
            <person name="Crouch J.A."/>
            <person name="De Vries R.P."/>
            <person name="Sukno S.A."/>
            <person name="Thon M.R."/>
        </authorList>
    </citation>
    <scope>NUCLEOTIDE SEQUENCE</scope>
    <source>
        <strain evidence="1">CBS 193.32</strain>
    </source>
</reference>
<sequence length="215" mass="24732">MPKCVSVPKVWTLRLEREDICVPPLLPCHTAPNCEGLLRKEAVTPSTYSKTRYPYPYTPGMAAIVRMNRRMNGLPRALAMLTAPIPSRYTDRWKRQASQECVPTQGMLVPRSRDKAVHRVWAHVDTETRQVKAESWRYRLDPVALAPTYPDRFSPHLKLPTLAIPLDAAPTSQPFHSQQFHEVRWAIHPLHFARPSHYGQSNHWLPFLTCKPEKA</sequence>
<protein>
    <submittedName>
        <fullName evidence="1">Uncharacterized protein</fullName>
    </submittedName>
</protein>
<accession>A0AAJ0AR43</accession>
<organism evidence="1 2">
    <name type="scientific">Colletotrichum godetiae</name>
    <dbReference type="NCBI Taxonomy" id="1209918"/>
    <lineage>
        <taxon>Eukaryota</taxon>
        <taxon>Fungi</taxon>
        <taxon>Dikarya</taxon>
        <taxon>Ascomycota</taxon>
        <taxon>Pezizomycotina</taxon>
        <taxon>Sordariomycetes</taxon>
        <taxon>Hypocreomycetidae</taxon>
        <taxon>Glomerellales</taxon>
        <taxon>Glomerellaceae</taxon>
        <taxon>Colletotrichum</taxon>
        <taxon>Colletotrichum acutatum species complex</taxon>
    </lineage>
</organism>
<evidence type="ECO:0000313" key="2">
    <source>
        <dbReference type="Proteomes" id="UP001224890"/>
    </source>
</evidence>
<dbReference type="GeneID" id="85455300"/>
<name>A0AAJ0AR43_9PEZI</name>
<dbReference type="EMBL" id="JAHMHR010000012">
    <property type="protein sequence ID" value="KAK1688142.1"/>
    <property type="molecule type" value="Genomic_DNA"/>
</dbReference>
<proteinExistence type="predicted"/>
<keyword evidence="2" id="KW-1185">Reference proteome</keyword>
<dbReference type="RefSeq" id="XP_060431837.1">
    <property type="nucleotide sequence ID" value="XM_060570774.1"/>
</dbReference>
<comment type="caution">
    <text evidence="1">The sequence shown here is derived from an EMBL/GenBank/DDBJ whole genome shotgun (WGS) entry which is preliminary data.</text>
</comment>
<evidence type="ECO:0000313" key="1">
    <source>
        <dbReference type="EMBL" id="KAK1688142.1"/>
    </source>
</evidence>
<dbReference type="Proteomes" id="UP001224890">
    <property type="component" value="Unassembled WGS sequence"/>
</dbReference>
<dbReference type="AlphaFoldDB" id="A0AAJ0AR43"/>